<feature type="transmembrane region" description="Helical" evidence="9">
    <location>
        <begin position="126"/>
        <end position="148"/>
    </location>
</feature>
<feature type="transmembrane region" description="Helical" evidence="9">
    <location>
        <begin position="227"/>
        <end position="249"/>
    </location>
</feature>
<protein>
    <submittedName>
        <fullName evidence="10">Rhamnose/proton symporter RhaT</fullName>
    </submittedName>
</protein>
<feature type="transmembrane region" description="Helical" evidence="9">
    <location>
        <begin position="299"/>
        <end position="318"/>
    </location>
</feature>
<keyword evidence="8 9" id="KW-0472">Membrane</keyword>
<dbReference type="GO" id="GO:0015153">
    <property type="term" value="F:rhamnose transmembrane transporter activity"/>
    <property type="evidence" value="ECO:0007669"/>
    <property type="project" value="InterPro"/>
</dbReference>
<keyword evidence="2" id="KW-1003">Cell membrane</keyword>
<evidence type="ECO:0000256" key="5">
    <source>
        <dbReference type="ARBA" id="ARBA00022692"/>
    </source>
</evidence>
<keyword evidence="6" id="KW-0769">Symport</keyword>
<evidence type="ECO:0000256" key="4">
    <source>
        <dbReference type="ARBA" id="ARBA00022597"/>
    </source>
</evidence>
<sequence>MNILAITLILLSSFFQGTFGLGMKHISPLKWENWWVVHALVAMVLFPVTWALIAVPETFTIIGEADSNVLLMAMLFGFLWGIGGILFGVSVEYTGVSITYGIVMGLAASMGSLIPMFQMESLPENFNLVLVGVGLLLVGVGITAVAGVKRDKVQQQATIESEELEEDGDVLVASPKVETKPKKSIQTGVAIAVACGVLSAFLNIGFSNTAPVAELAVTKYNVDPKDASLVAWVVVLIGAFAMNLLFAVYKLVTNNSWGDFSTPNSTKAYTWAVIAGLFWFAALGVYGQGAALMGTLGPVIGWPMMLGLSLIISNFWGYREGEWKNADQPFKILLGGLGVLIFAICILGYSNL</sequence>
<dbReference type="EMBL" id="JABAIL010000003">
    <property type="protein sequence ID" value="NLR91550.1"/>
    <property type="molecule type" value="Genomic_DNA"/>
</dbReference>
<feature type="transmembrane region" description="Helical" evidence="9">
    <location>
        <begin position="330"/>
        <end position="349"/>
    </location>
</feature>
<evidence type="ECO:0000256" key="8">
    <source>
        <dbReference type="ARBA" id="ARBA00023136"/>
    </source>
</evidence>
<keyword evidence="1" id="KW-0813">Transport</keyword>
<feature type="transmembrane region" description="Helical" evidence="9">
    <location>
        <begin position="269"/>
        <end position="287"/>
    </location>
</feature>
<keyword evidence="5 9" id="KW-0812">Transmembrane</keyword>
<feature type="transmembrane region" description="Helical" evidence="9">
    <location>
        <begin position="93"/>
        <end position="114"/>
    </location>
</feature>
<comment type="caution">
    <text evidence="10">The sequence shown here is derived from an EMBL/GenBank/DDBJ whole genome shotgun (WGS) entry which is preliminary data.</text>
</comment>
<keyword evidence="3" id="KW-0997">Cell inner membrane</keyword>
<dbReference type="Pfam" id="PF06379">
    <property type="entry name" value="RhaT"/>
    <property type="match status" value="1"/>
</dbReference>
<proteinExistence type="predicted"/>
<feature type="transmembrane region" description="Helical" evidence="9">
    <location>
        <begin position="67"/>
        <end position="87"/>
    </location>
</feature>
<evidence type="ECO:0000313" key="11">
    <source>
        <dbReference type="Proteomes" id="UP000585050"/>
    </source>
</evidence>
<dbReference type="InterPro" id="IPR004673">
    <property type="entry name" value="L-rhamnose-proton_sym_RhaT"/>
</dbReference>
<evidence type="ECO:0000256" key="6">
    <source>
        <dbReference type="ARBA" id="ARBA00022847"/>
    </source>
</evidence>
<organism evidence="10 11">
    <name type="scientific">Flammeovirga agarivorans</name>
    <dbReference type="NCBI Taxonomy" id="2726742"/>
    <lineage>
        <taxon>Bacteria</taxon>
        <taxon>Pseudomonadati</taxon>
        <taxon>Bacteroidota</taxon>
        <taxon>Cytophagia</taxon>
        <taxon>Cytophagales</taxon>
        <taxon>Flammeovirgaceae</taxon>
        <taxon>Flammeovirga</taxon>
    </lineage>
</organism>
<reference evidence="10 11" key="1">
    <citation type="submission" date="2020-04" db="EMBL/GenBank/DDBJ databases">
        <title>Flammeovirga sp. SR4, a novel species isolated from seawater.</title>
        <authorList>
            <person name="Wang X."/>
        </authorList>
    </citation>
    <scope>NUCLEOTIDE SEQUENCE [LARGE SCALE GENOMIC DNA]</scope>
    <source>
        <strain evidence="10 11">SR4</strain>
    </source>
</reference>
<dbReference type="RefSeq" id="WP_168882269.1">
    <property type="nucleotide sequence ID" value="NZ_JABAIL010000003.1"/>
</dbReference>
<keyword evidence="4" id="KW-0762">Sugar transport</keyword>
<evidence type="ECO:0000256" key="1">
    <source>
        <dbReference type="ARBA" id="ARBA00022448"/>
    </source>
</evidence>
<gene>
    <name evidence="10" type="ORF">HGP29_10055</name>
</gene>
<dbReference type="AlphaFoldDB" id="A0A7X8XVY4"/>
<dbReference type="GO" id="GO:0016020">
    <property type="term" value="C:membrane"/>
    <property type="evidence" value="ECO:0007669"/>
    <property type="project" value="InterPro"/>
</dbReference>
<accession>A0A7X8XVY4</accession>
<evidence type="ECO:0000256" key="7">
    <source>
        <dbReference type="ARBA" id="ARBA00022989"/>
    </source>
</evidence>
<feature type="transmembrane region" description="Helical" evidence="9">
    <location>
        <begin position="36"/>
        <end position="55"/>
    </location>
</feature>
<feature type="transmembrane region" description="Helical" evidence="9">
    <location>
        <begin position="185"/>
        <end position="206"/>
    </location>
</feature>
<dbReference type="Proteomes" id="UP000585050">
    <property type="component" value="Unassembled WGS sequence"/>
</dbReference>
<evidence type="ECO:0000256" key="9">
    <source>
        <dbReference type="SAM" id="Phobius"/>
    </source>
</evidence>
<dbReference type="GO" id="GO:0015293">
    <property type="term" value="F:symporter activity"/>
    <property type="evidence" value="ECO:0007669"/>
    <property type="project" value="UniProtKB-KW"/>
</dbReference>
<evidence type="ECO:0000256" key="3">
    <source>
        <dbReference type="ARBA" id="ARBA00022519"/>
    </source>
</evidence>
<evidence type="ECO:0000256" key="2">
    <source>
        <dbReference type="ARBA" id="ARBA00022475"/>
    </source>
</evidence>
<evidence type="ECO:0000313" key="10">
    <source>
        <dbReference type="EMBL" id="NLR91550.1"/>
    </source>
</evidence>
<keyword evidence="7 9" id="KW-1133">Transmembrane helix</keyword>
<keyword evidence="11" id="KW-1185">Reference proteome</keyword>
<name>A0A7X8XVY4_9BACT</name>